<reference evidence="3" key="1">
    <citation type="submission" date="2023-10" db="EMBL/GenBank/DDBJ databases">
        <authorList>
            <person name="Chen Y."/>
            <person name="Shah S."/>
            <person name="Dougan E. K."/>
            <person name="Thang M."/>
            <person name="Chan C."/>
        </authorList>
    </citation>
    <scope>NUCLEOTIDE SEQUENCE [LARGE SCALE GENOMIC DNA]</scope>
</reference>
<evidence type="ECO:0000313" key="3">
    <source>
        <dbReference type="EMBL" id="CAK0891461.1"/>
    </source>
</evidence>
<feature type="transmembrane region" description="Helical" evidence="2">
    <location>
        <begin position="221"/>
        <end position="240"/>
    </location>
</feature>
<feature type="compositionally biased region" description="Low complexity" evidence="1">
    <location>
        <begin position="22"/>
        <end position="32"/>
    </location>
</feature>
<evidence type="ECO:0000256" key="2">
    <source>
        <dbReference type="SAM" id="Phobius"/>
    </source>
</evidence>
<gene>
    <name evidence="3" type="ORF">PCOR1329_LOCUS71408</name>
</gene>
<keyword evidence="2" id="KW-1133">Transmembrane helix</keyword>
<proteinExistence type="predicted"/>
<keyword evidence="2" id="KW-0812">Transmembrane</keyword>
<feature type="transmembrane region" description="Helical" evidence="2">
    <location>
        <begin position="187"/>
        <end position="209"/>
    </location>
</feature>
<evidence type="ECO:0000256" key="1">
    <source>
        <dbReference type="SAM" id="MobiDB-lite"/>
    </source>
</evidence>
<accession>A0ABN9X0F2</accession>
<protein>
    <submittedName>
        <fullName evidence="3">Uncharacterized protein</fullName>
    </submittedName>
</protein>
<sequence>MYSGQDFGVHGAAYGQGMPAGQQMMVQQQPEQPVRKQETGKKGALPWQTEAERKAERAEMRTIMRTQKEKQDFIDRESTIKWLCSLGTLNAFLLLVPLFGNSWQRKAFIGLGVKMLQVRISMFYIEVHVQCGKNWLEDKFCNGFVMKMKGTHNLQDATHMACATNSVLPGHACSIMSRCFHCNLGTFGAFVLAIVCSLCGVMFLSHYWYSKPIPKIRNWACFFYGASAAFAVGGLTFWAFTRPEIEQLPRAWTETAGTATFDLFAIKPAPGQPFGWCAIAACIVAFSYLVQFLLWPAWFAPHEKEEEAVMNEVMAQEHLDQRILDMQNSMLPGGAAPQPGYGAAGYDQQRQQQQQQWYGGAGQQPAPGAGGYR</sequence>
<feature type="transmembrane region" description="Helical" evidence="2">
    <location>
        <begin position="273"/>
        <end position="295"/>
    </location>
</feature>
<keyword evidence="4" id="KW-1185">Reference proteome</keyword>
<dbReference type="Proteomes" id="UP001189429">
    <property type="component" value="Unassembled WGS sequence"/>
</dbReference>
<keyword evidence="2" id="KW-0472">Membrane</keyword>
<comment type="caution">
    <text evidence="3">The sequence shown here is derived from an EMBL/GenBank/DDBJ whole genome shotgun (WGS) entry which is preliminary data.</text>
</comment>
<dbReference type="EMBL" id="CAUYUJ010019480">
    <property type="protein sequence ID" value="CAK0891461.1"/>
    <property type="molecule type" value="Genomic_DNA"/>
</dbReference>
<organism evidence="3 4">
    <name type="scientific">Prorocentrum cordatum</name>
    <dbReference type="NCBI Taxonomy" id="2364126"/>
    <lineage>
        <taxon>Eukaryota</taxon>
        <taxon>Sar</taxon>
        <taxon>Alveolata</taxon>
        <taxon>Dinophyceae</taxon>
        <taxon>Prorocentrales</taxon>
        <taxon>Prorocentraceae</taxon>
        <taxon>Prorocentrum</taxon>
    </lineage>
</organism>
<evidence type="ECO:0000313" key="4">
    <source>
        <dbReference type="Proteomes" id="UP001189429"/>
    </source>
</evidence>
<feature type="compositionally biased region" description="Low complexity" evidence="1">
    <location>
        <begin position="333"/>
        <end position="367"/>
    </location>
</feature>
<feature type="region of interest" description="Disordered" evidence="1">
    <location>
        <begin position="333"/>
        <end position="373"/>
    </location>
</feature>
<feature type="region of interest" description="Disordered" evidence="1">
    <location>
        <begin position="22"/>
        <end position="45"/>
    </location>
</feature>
<name>A0ABN9X0F2_9DINO</name>